<dbReference type="GO" id="GO:0016757">
    <property type="term" value="F:glycosyltransferase activity"/>
    <property type="evidence" value="ECO:0007669"/>
    <property type="project" value="InterPro"/>
</dbReference>
<dbReference type="PANTHER" id="PTHR11183">
    <property type="entry name" value="GLYCOGENIN SUBFAMILY MEMBER"/>
    <property type="match status" value="1"/>
</dbReference>
<dbReference type="InterPro" id="IPR029044">
    <property type="entry name" value="Nucleotide-diphossugar_trans"/>
</dbReference>
<evidence type="ECO:0000313" key="1">
    <source>
        <dbReference type="EMBL" id="NNG55995.1"/>
    </source>
</evidence>
<gene>
    <name evidence="1" type="ORF">HKX06_01110</name>
</gene>
<protein>
    <submittedName>
        <fullName evidence="1">Uncharacterized protein</fullName>
    </submittedName>
</protein>
<dbReference type="Gene3D" id="3.90.550.10">
    <property type="entry name" value="Spore Coat Polysaccharide Biosynthesis Protein SpsA, Chain A"/>
    <property type="match status" value="1"/>
</dbReference>
<dbReference type="Pfam" id="PF01501">
    <property type="entry name" value="Glyco_transf_8"/>
    <property type="match status" value="1"/>
</dbReference>
<evidence type="ECO:0000313" key="2">
    <source>
        <dbReference type="Proteomes" id="UP000550136"/>
    </source>
</evidence>
<sequence>MSQIRRVFMSYEPSYWRGMVCTLGSLARNAQDPIEVEVLMRGDHATAFDRLMSKMPAYTHDVVAVRPLIMSKAALRECEVPQFTDHFKAEICFRLYYFEMSRLEGNALYVDIDTIVRASIRDISGALPLKNPLSARPHDHIDKSIKAIDPNISSYFNSGVMLFNCDEFGAEVFERMRESRNIMYQIHQSSGFLDQDALNLAFRDRWMPLPTRFNYMSSEQTPLDRDMGHILHATGSRKPWMLGGRHRFSAEYAQEMQALRYSPLRRYETRWIMDRLVRKTINLFGKM</sequence>
<proteinExistence type="predicted"/>
<accession>A0A7Y2KM56</accession>
<name>A0A7Y2KM56_SPHPI</name>
<dbReference type="RefSeq" id="WP_035386276.1">
    <property type="nucleotide sequence ID" value="NZ_JABEOU010000004.1"/>
</dbReference>
<dbReference type="InterPro" id="IPR002495">
    <property type="entry name" value="Glyco_trans_8"/>
</dbReference>
<dbReference type="Proteomes" id="UP000550136">
    <property type="component" value="Unassembled WGS sequence"/>
</dbReference>
<comment type="caution">
    <text evidence="1">The sequence shown here is derived from an EMBL/GenBank/DDBJ whole genome shotgun (WGS) entry which is preliminary data.</text>
</comment>
<reference evidence="1 2" key="1">
    <citation type="submission" date="2020-05" db="EMBL/GenBank/DDBJ databases">
        <title>Draft Genome Sequences of Sphingomonas sp. Isolated from the International Space Station.</title>
        <authorList>
            <person name="Bijlani S."/>
            <person name="Singh N.K."/>
            <person name="Mason C.E."/>
            <person name="Wang C.C."/>
            <person name="Venkateswaran K."/>
        </authorList>
    </citation>
    <scope>NUCLEOTIDE SEQUENCE [LARGE SCALE GENOMIC DNA]</scope>
    <source>
        <strain evidence="1 2">FKI-L5-BR-P1</strain>
    </source>
</reference>
<dbReference type="InterPro" id="IPR050587">
    <property type="entry name" value="GNT1/Glycosyltrans_8"/>
</dbReference>
<organism evidence="1 2">
    <name type="scientific">Sphingomonas paucimobilis</name>
    <name type="common">Pseudomonas paucimobilis</name>
    <dbReference type="NCBI Taxonomy" id="13689"/>
    <lineage>
        <taxon>Bacteria</taxon>
        <taxon>Pseudomonadati</taxon>
        <taxon>Pseudomonadota</taxon>
        <taxon>Alphaproteobacteria</taxon>
        <taxon>Sphingomonadales</taxon>
        <taxon>Sphingomonadaceae</taxon>
        <taxon>Sphingomonas</taxon>
    </lineage>
</organism>
<dbReference type="AlphaFoldDB" id="A0A7Y2KM56"/>
<dbReference type="EMBL" id="JABEOU010000004">
    <property type="protein sequence ID" value="NNG55995.1"/>
    <property type="molecule type" value="Genomic_DNA"/>
</dbReference>
<dbReference type="SUPFAM" id="SSF53448">
    <property type="entry name" value="Nucleotide-diphospho-sugar transferases"/>
    <property type="match status" value="1"/>
</dbReference>